<dbReference type="PANTHER" id="PTHR33602">
    <property type="entry name" value="REGULATORY PROTEIN RECX FAMILY PROTEIN"/>
    <property type="match status" value="1"/>
</dbReference>
<dbReference type="Proteomes" id="UP000732105">
    <property type="component" value="Unassembled WGS sequence"/>
</dbReference>
<dbReference type="InterPro" id="IPR053925">
    <property type="entry name" value="RecX_HTH_3rd"/>
</dbReference>
<name>A0ABX1WS75_9BACT</name>
<comment type="subcellular location">
    <subcellularLocation>
        <location evidence="1 5">Cytoplasm</location>
    </subcellularLocation>
</comment>
<evidence type="ECO:0000259" key="6">
    <source>
        <dbReference type="Pfam" id="PF02631"/>
    </source>
</evidence>
<dbReference type="EMBL" id="RZNH01000003">
    <property type="protein sequence ID" value="NOU58923.1"/>
    <property type="molecule type" value="Genomic_DNA"/>
</dbReference>
<proteinExistence type="inferred from homology"/>
<keyword evidence="9" id="KW-1185">Reference proteome</keyword>
<sequence>MYKKTDKHISTQAALSKVQFICSKQEKCCSDIRKKLQDWNISMDDQDEIIESLLEDKFIDESRFTNFYVRDKYRFNKWGRKKISYHLKHKQIPESIINEALDQINDEEYRENLQDILQSKLRSLKDDDHYQLKTKLYRFAQSRGFESQLALNLIDDLLSDLNESPGFD</sequence>
<evidence type="ECO:0000256" key="4">
    <source>
        <dbReference type="ARBA" id="ARBA00022490"/>
    </source>
</evidence>
<feature type="domain" description="RecX third three-helical" evidence="7">
    <location>
        <begin position="107"/>
        <end position="149"/>
    </location>
</feature>
<evidence type="ECO:0000313" key="8">
    <source>
        <dbReference type="EMBL" id="NOU58923.1"/>
    </source>
</evidence>
<evidence type="ECO:0000256" key="5">
    <source>
        <dbReference type="HAMAP-Rule" id="MF_01114"/>
    </source>
</evidence>
<comment type="caution">
    <text evidence="8">The sequence shown here is derived from an EMBL/GenBank/DDBJ whole genome shotgun (WGS) entry which is preliminary data.</text>
</comment>
<dbReference type="PANTHER" id="PTHR33602:SF1">
    <property type="entry name" value="REGULATORY PROTEIN RECX FAMILY PROTEIN"/>
    <property type="match status" value="1"/>
</dbReference>
<dbReference type="Pfam" id="PF02631">
    <property type="entry name" value="RecX_HTH2"/>
    <property type="match status" value="1"/>
</dbReference>
<feature type="domain" description="RecX second three-helical" evidence="6">
    <location>
        <begin position="60"/>
        <end position="101"/>
    </location>
</feature>
<dbReference type="InterPro" id="IPR036388">
    <property type="entry name" value="WH-like_DNA-bd_sf"/>
</dbReference>
<organism evidence="8 9">
    <name type="scientific">Marinifilum caeruleilacunae</name>
    <dbReference type="NCBI Taxonomy" id="2499076"/>
    <lineage>
        <taxon>Bacteria</taxon>
        <taxon>Pseudomonadati</taxon>
        <taxon>Bacteroidota</taxon>
        <taxon>Bacteroidia</taxon>
        <taxon>Marinilabiliales</taxon>
        <taxon>Marinifilaceae</taxon>
    </lineage>
</organism>
<dbReference type="Gene3D" id="1.10.10.10">
    <property type="entry name" value="Winged helix-like DNA-binding domain superfamily/Winged helix DNA-binding domain"/>
    <property type="match status" value="2"/>
</dbReference>
<dbReference type="InterPro" id="IPR053924">
    <property type="entry name" value="RecX_HTH_2nd"/>
</dbReference>
<comment type="similarity">
    <text evidence="2 5">Belongs to the RecX family.</text>
</comment>
<dbReference type="Pfam" id="PF21981">
    <property type="entry name" value="RecX_HTH3"/>
    <property type="match status" value="1"/>
</dbReference>
<protein>
    <recommendedName>
        <fullName evidence="3 5">Regulatory protein RecX</fullName>
    </recommendedName>
</protein>
<evidence type="ECO:0000259" key="7">
    <source>
        <dbReference type="Pfam" id="PF21981"/>
    </source>
</evidence>
<gene>
    <name evidence="5" type="primary">recX</name>
    <name evidence="8" type="ORF">ELS83_03765</name>
</gene>
<evidence type="ECO:0000256" key="1">
    <source>
        <dbReference type="ARBA" id="ARBA00004496"/>
    </source>
</evidence>
<dbReference type="RefSeq" id="WP_171594200.1">
    <property type="nucleotide sequence ID" value="NZ_RZNH01000003.1"/>
</dbReference>
<reference evidence="8 9" key="1">
    <citation type="submission" date="2018-12" db="EMBL/GenBank/DDBJ databases">
        <title>Marinifilum JC070 sp. nov., a marine bacterium isolated from Yongle Blue Hole in the South China Sea.</title>
        <authorList>
            <person name="Fu T."/>
        </authorList>
    </citation>
    <scope>NUCLEOTIDE SEQUENCE [LARGE SCALE GENOMIC DNA]</scope>
    <source>
        <strain evidence="8 9">JC070</strain>
    </source>
</reference>
<comment type="function">
    <text evidence="5">Modulates RecA activity.</text>
</comment>
<dbReference type="InterPro" id="IPR003783">
    <property type="entry name" value="Regulatory_RecX"/>
</dbReference>
<evidence type="ECO:0000256" key="2">
    <source>
        <dbReference type="ARBA" id="ARBA00009695"/>
    </source>
</evidence>
<dbReference type="HAMAP" id="MF_01114">
    <property type="entry name" value="RecX"/>
    <property type="match status" value="1"/>
</dbReference>
<evidence type="ECO:0000313" key="9">
    <source>
        <dbReference type="Proteomes" id="UP000732105"/>
    </source>
</evidence>
<accession>A0ABX1WS75</accession>
<evidence type="ECO:0000256" key="3">
    <source>
        <dbReference type="ARBA" id="ARBA00018111"/>
    </source>
</evidence>
<keyword evidence="4 5" id="KW-0963">Cytoplasm</keyword>